<feature type="transmembrane region" description="Helical" evidence="2">
    <location>
        <begin position="77"/>
        <end position="94"/>
    </location>
</feature>
<evidence type="ECO:0000313" key="4">
    <source>
        <dbReference type="Proteomes" id="UP000789342"/>
    </source>
</evidence>
<keyword evidence="2" id="KW-0472">Membrane</keyword>
<reference evidence="3" key="1">
    <citation type="submission" date="2021-06" db="EMBL/GenBank/DDBJ databases">
        <authorList>
            <person name="Kallberg Y."/>
            <person name="Tangrot J."/>
            <person name="Rosling A."/>
        </authorList>
    </citation>
    <scope>NUCLEOTIDE SEQUENCE</scope>
    <source>
        <strain evidence="3">CL551</strain>
    </source>
</reference>
<feature type="region of interest" description="Disordered" evidence="1">
    <location>
        <begin position="1"/>
        <end position="50"/>
    </location>
</feature>
<dbReference type="InterPro" id="IPR003386">
    <property type="entry name" value="LACT/PDAT_acylTrfase"/>
</dbReference>
<dbReference type="Proteomes" id="UP000789342">
    <property type="component" value="Unassembled WGS sequence"/>
</dbReference>
<dbReference type="EMBL" id="CAJVPV010002733">
    <property type="protein sequence ID" value="CAG8534380.1"/>
    <property type="molecule type" value="Genomic_DNA"/>
</dbReference>
<dbReference type="InterPro" id="IPR029058">
    <property type="entry name" value="AB_hydrolase_fold"/>
</dbReference>
<dbReference type="GO" id="GO:0008374">
    <property type="term" value="F:O-acyltransferase activity"/>
    <property type="evidence" value="ECO:0007669"/>
    <property type="project" value="InterPro"/>
</dbReference>
<evidence type="ECO:0000256" key="2">
    <source>
        <dbReference type="SAM" id="Phobius"/>
    </source>
</evidence>
<keyword evidence="2" id="KW-1133">Transmembrane helix</keyword>
<dbReference type="AlphaFoldDB" id="A0A9N9FHQ5"/>
<dbReference type="OrthoDB" id="190846at2759"/>
<sequence>MSKQDDSQSNTDVTDEPISNDKDKKNLRKRNTASRRKHNSEPRRKYSNTPDAVEELVNETFFLKHEDERPFLTKKRVVFTAGLVFGLIIAWAMAPQSSDLKIFSNFLAESFSDLDFSSMLPANVLLEELFGNITLLLKPNISILEDTEFLPALSLAKEGIKANFPVVLIPGIVSTGLESWSTSNCSRPYFRRRMWGTTTMFRAVILDKECWSNHMRLDPETGLDPPDFKLRAAQGLDAADYLFPGYWVWGKMIQNFAAIGYDCNNMHLAAYDWRLSFFNLEVRDNYFSKLKSNIELSKRTVGKKSILVGHSMGSLVTLYFFKWVESPNGGNGGENWVNDHIESFINIGGPLLGVPKALSALLSGEMRDTVELGAFGVYVLEKFFSKHERANLFRTWGGLSSMLPKGGESLWGNETHAPDDHEGLLESYGSMINLRSHIGMENNSDNENSTLPMVLKHTSSSGVEFLKKHADTLFTEMLTRNYSFGIYKSKEEFNDQLDHTKWTNPLESQLPNAPNMKIYCLYGYGKETERKYFYNTESSVERPEGRKRDELKNFLKHIFIDSSMNSDKDPYLKSGVHNGEGDGTVPLLSLGYMCTKGWKNPLYNPAGIKVITREFVHETGPSLDLRGGGKTADHVDILGNYALTGDVLKIAAGNGDELEDNISSNILEYVSKVNV</sequence>
<comment type="caution">
    <text evidence="3">The sequence shown here is derived from an EMBL/GenBank/DDBJ whole genome shotgun (WGS) entry which is preliminary data.</text>
</comment>
<evidence type="ECO:0000313" key="3">
    <source>
        <dbReference type="EMBL" id="CAG8534380.1"/>
    </source>
</evidence>
<organism evidence="3 4">
    <name type="scientific">Acaulospora morrowiae</name>
    <dbReference type="NCBI Taxonomy" id="94023"/>
    <lineage>
        <taxon>Eukaryota</taxon>
        <taxon>Fungi</taxon>
        <taxon>Fungi incertae sedis</taxon>
        <taxon>Mucoromycota</taxon>
        <taxon>Glomeromycotina</taxon>
        <taxon>Glomeromycetes</taxon>
        <taxon>Diversisporales</taxon>
        <taxon>Acaulosporaceae</taxon>
        <taxon>Acaulospora</taxon>
    </lineage>
</organism>
<gene>
    <name evidence="3" type="ORF">AMORRO_LOCUS4825</name>
</gene>
<evidence type="ECO:0000256" key="1">
    <source>
        <dbReference type="SAM" id="MobiDB-lite"/>
    </source>
</evidence>
<accession>A0A9N9FHQ5</accession>
<dbReference type="Pfam" id="PF02450">
    <property type="entry name" value="LCAT"/>
    <property type="match status" value="1"/>
</dbReference>
<feature type="compositionally biased region" description="Basic residues" evidence="1">
    <location>
        <begin position="25"/>
        <end position="38"/>
    </location>
</feature>
<keyword evidence="2" id="KW-0812">Transmembrane</keyword>
<proteinExistence type="predicted"/>
<dbReference type="SUPFAM" id="SSF53474">
    <property type="entry name" value="alpha/beta-Hydrolases"/>
    <property type="match status" value="1"/>
</dbReference>
<protein>
    <submittedName>
        <fullName evidence="3">1342_t:CDS:1</fullName>
    </submittedName>
</protein>
<dbReference type="Gene3D" id="3.40.50.1820">
    <property type="entry name" value="alpha/beta hydrolase"/>
    <property type="match status" value="1"/>
</dbReference>
<dbReference type="PANTHER" id="PTHR11440">
    <property type="entry name" value="LECITHIN-CHOLESTEROL ACYLTRANSFERASE-RELATED"/>
    <property type="match status" value="1"/>
</dbReference>
<dbReference type="GO" id="GO:0006629">
    <property type="term" value="P:lipid metabolic process"/>
    <property type="evidence" value="ECO:0007669"/>
    <property type="project" value="InterPro"/>
</dbReference>
<keyword evidence="4" id="KW-1185">Reference proteome</keyword>
<name>A0A9N9FHQ5_9GLOM</name>